<keyword evidence="5" id="KW-0949">S-adenosyl-L-methionine</keyword>
<dbReference type="GO" id="GO:1904047">
    <property type="term" value="F:S-adenosyl-L-methionine binding"/>
    <property type="evidence" value="ECO:0007669"/>
    <property type="project" value="TreeGrafter"/>
</dbReference>
<keyword evidence="4 8" id="KW-0808">Transferase</keyword>
<dbReference type="InterPro" id="IPR012263">
    <property type="entry name" value="M_m6A_EcoRV"/>
</dbReference>
<geneLocation type="plasmid" evidence="8 9">
    <name>unnamed1</name>
</geneLocation>
<dbReference type="NCBIfam" id="TIGR00571">
    <property type="entry name" value="dam"/>
    <property type="match status" value="1"/>
</dbReference>
<evidence type="ECO:0000256" key="7">
    <source>
        <dbReference type="SAM" id="MobiDB-lite"/>
    </source>
</evidence>
<feature type="region of interest" description="Disordered" evidence="7">
    <location>
        <begin position="96"/>
        <end position="118"/>
    </location>
</feature>
<dbReference type="InterPro" id="IPR023095">
    <property type="entry name" value="Ade_MeTrfase_dom_2"/>
</dbReference>
<accession>A0A5P9P8H5</accession>
<evidence type="ECO:0000313" key="8">
    <source>
        <dbReference type="EMBL" id="QFU84287.1"/>
    </source>
</evidence>
<dbReference type="InterPro" id="IPR029063">
    <property type="entry name" value="SAM-dependent_MTases_sf"/>
</dbReference>
<evidence type="ECO:0000256" key="5">
    <source>
        <dbReference type="ARBA" id="ARBA00022691"/>
    </source>
</evidence>
<dbReference type="PROSITE" id="PS00092">
    <property type="entry name" value="N6_MTASE"/>
    <property type="match status" value="1"/>
</dbReference>
<evidence type="ECO:0000256" key="2">
    <source>
        <dbReference type="ARBA" id="ARBA00011900"/>
    </source>
</evidence>
<dbReference type="OrthoDB" id="372040at2157"/>
<sequence>MAEPILRWAGGKRQYLDKILHHLPPKMEFDAYFEPFFGGGSVFFSLEPSNGYISDVNPRLMNFYSQIQNSPSQVISKNKELDREFEALVSQRQRTLDEYGDSNNMSKRELPDEPKSSETYRTEFYETKREEFNDLRNSNGECKDPLREAVLFLFLNRTCWNGLYRSNQEGDFNVPLGRQWTKIAFLENRIHEAHRVLSSTTISSGDFAQVLELPSQNDLVFLDPPYPAGPNEDGFQDYHPAGFGLDRQKELAEFALKLDSQGVYVMITNAPSEAVMNIYEETGVLDRFEIDRLEGSRMINSVSENRTDIGETDVILTNYDQTGSAGVFNF</sequence>
<dbReference type="PANTHER" id="PTHR30481:SF3">
    <property type="entry name" value="DNA ADENINE METHYLASE"/>
    <property type="match status" value="1"/>
</dbReference>
<dbReference type="Pfam" id="PF02086">
    <property type="entry name" value="MethyltransfD12"/>
    <property type="match status" value="1"/>
</dbReference>
<evidence type="ECO:0000256" key="4">
    <source>
        <dbReference type="ARBA" id="ARBA00022679"/>
    </source>
</evidence>
<dbReference type="GO" id="GO:0043565">
    <property type="term" value="F:sequence-specific DNA binding"/>
    <property type="evidence" value="ECO:0007669"/>
    <property type="project" value="TreeGrafter"/>
</dbReference>
<dbReference type="GeneID" id="42302788"/>
<comment type="catalytic activity">
    <reaction evidence="6">
        <text>a 2'-deoxyadenosine in DNA + S-adenosyl-L-methionine = an N(6)-methyl-2'-deoxyadenosine in DNA + S-adenosyl-L-homocysteine + H(+)</text>
        <dbReference type="Rhea" id="RHEA:15197"/>
        <dbReference type="Rhea" id="RHEA-COMP:12418"/>
        <dbReference type="Rhea" id="RHEA-COMP:12419"/>
        <dbReference type="ChEBI" id="CHEBI:15378"/>
        <dbReference type="ChEBI" id="CHEBI:57856"/>
        <dbReference type="ChEBI" id="CHEBI:59789"/>
        <dbReference type="ChEBI" id="CHEBI:90615"/>
        <dbReference type="ChEBI" id="CHEBI:90616"/>
        <dbReference type="EC" id="2.1.1.72"/>
    </reaction>
</comment>
<dbReference type="PIRSF" id="PIRSF000398">
    <property type="entry name" value="M_m6A_EcoRV"/>
    <property type="match status" value="1"/>
</dbReference>
<dbReference type="PRINTS" id="PR00505">
    <property type="entry name" value="D12N6MTFRASE"/>
</dbReference>
<dbReference type="InterPro" id="IPR012327">
    <property type="entry name" value="MeTrfase_D12"/>
</dbReference>
<gene>
    <name evidence="8" type="ORF">GCU68_17055</name>
</gene>
<keyword evidence="8" id="KW-0614">Plasmid</keyword>
<keyword evidence="9" id="KW-1185">Reference proteome</keyword>
<dbReference type="GO" id="GO:0006298">
    <property type="term" value="P:mismatch repair"/>
    <property type="evidence" value="ECO:0007669"/>
    <property type="project" value="TreeGrafter"/>
</dbReference>
<dbReference type="Gene3D" id="1.10.1020.10">
    <property type="entry name" value="Adenine-specific Methyltransferase, Domain 2"/>
    <property type="match status" value="1"/>
</dbReference>
<name>A0A5P9P8H5_9EURY</name>
<dbReference type="EC" id="2.1.1.72" evidence="2"/>
<dbReference type="Proteomes" id="UP000326170">
    <property type="component" value="Plasmid unnamed1"/>
</dbReference>
<keyword evidence="3 8" id="KW-0489">Methyltransferase</keyword>
<dbReference type="SUPFAM" id="SSF53335">
    <property type="entry name" value="S-adenosyl-L-methionine-dependent methyltransferases"/>
    <property type="match status" value="1"/>
</dbReference>
<dbReference type="REBASE" id="368491">
    <property type="entry name" value="M1.Nai73ORF17055P"/>
</dbReference>
<evidence type="ECO:0000256" key="6">
    <source>
        <dbReference type="ARBA" id="ARBA00047942"/>
    </source>
</evidence>
<dbReference type="GO" id="GO:0032259">
    <property type="term" value="P:methylation"/>
    <property type="evidence" value="ECO:0007669"/>
    <property type="project" value="UniProtKB-KW"/>
</dbReference>
<evidence type="ECO:0000256" key="1">
    <source>
        <dbReference type="ARBA" id="ARBA00006594"/>
    </source>
</evidence>
<dbReference type="AlphaFoldDB" id="A0A5P9P8H5"/>
<comment type="similarity">
    <text evidence="1">Belongs to the N(4)/N(6)-methyltransferase family.</text>
</comment>
<dbReference type="EMBL" id="CP045489">
    <property type="protein sequence ID" value="QFU84287.1"/>
    <property type="molecule type" value="Genomic_DNA"/>
</dbReference>
<protein>
    <recommendedName>
        <fullName evidence="2">site-specific DNA-methyltransferase (adenine-specific)</fullName>
        <ecNumber evidence="2">2.1.1.72</ecNumber>
    </recommendedName>
</protein>
<organism evidence="8 9">
    <name type="scientific">Natronorubrum aibiense</name>
    <dbReference type="NCBI Taxonomy" id="348826"/>
    <lineage>
        <taxon>Archaea</taxon>
        <taxon>Methanobacteriati</taxon>
        <taxon>Methanobacteriota</taxon>
        <taxon>Stenosarchaea group</taxon>
        <taxon>Halobacteria</taxon>
        <taxon>Halobacteriales</taxon>
        <taxon>Natrialbaceae</taxon>
        <taxon>Natronorubrum</taxon>
    </lineage>
</organism>
<evidence type="ECO:0000313" key="9">
    <source>
        <dbReference type="Proteomes" id="UP000326170"/>
    </source>
</evidence>
<dbReference type="KEGG" id="nas:GCU68_17055"/>
<dbReference type="GO" id="GO:0009307">
    <property type="term" value="P:DNA restriction-modification system"/>
    <property type="evidence" value="ECO:0007669"/>
    <property type="project" value="InterPro"/>
</dbReference>
<dbReference type="GO" id="GO:0009007">
    <property type="term" value="F:site-specific DNA-methyltransferase (adenine-specific) activity"/>
    <property type="evidence" value="ECO:0007669"/>
    <property type="project" value="UniProtKB-EC"/>
</dbReference>
<dbReference type="RefSeq" id="WP_152943814.1">
    <property type="nucleotide sequence ID" value="NZ_CP045489.1"/>
</dbReference>
<dbReference type="InterPro" id="IPR002052">
    <property type="entry name" value="DNA_methylase_N6_adenine_CS"/>
</dbReference>
<feature type="compositionally biased region" description="Basic and acidic residues" evidence="7">
    <location>
        <begin position="106"/>
        <end position="118"/>
    </location>
</feature>
<proteinExistence type="inferred from homology"/>
<dbReference type="Gene3D" id="3.40.50.150">
    <property type="entry name" value="Vaccinia Virus protein VP39"/>
    <property type="match status" value="1"/>
</dbReference>
<evidence type="ECO:0000256" key="3">
    <source>
        <dbReference type="ARBA" id="ARBA00022603"/>
    </source>
</evidence>
<dbReference type="PANTHER" id="PTHR30481">
    <property type="entry name" value="DNA ADENINE METHYLASE"/>
    <property type="match status" value="1"/>
</dbReference>
<reference evidence="8 9" key="1">
    <citation type="journal article" date="2007" name="Int. J. Syst. Evol. Microbiol.">
        <title>Natronorubrum sulfidifaciens sp. nov., an extremely haloalkaliphilic archaeon isolated from Aiding salt lake in Xin-Jiang, China.</title>
        <authorList>
            <person name="Cui H.L."/>
            <person name="Tohty D."/>
            <person name="Liu H.C."/>
            <person name="Liu S.J."/>
            <person name="Oren A."/>
            <person name="Zhou P.J."/>
        </authorList>
    </citation>
    <scope>NUCLEOTIDE SEQUENCE [LARGE SCALE GENOMIC DNA]</scope>
    <source>
        <strain evidence="8 9">7-3</strain>
        <plasmid evidence="8">unnamed1</plasmid>
    </source>
</reference>